<dbReference type="PANTHER" id="PTHR43081">
    <property type="entry name" value="ADENYLATE CYCLASE, TERMINAL-DIFFERENTIATION SPECIFIC-RELATED"/>
    <property type="match status" value="1"/>
</dbReference>
<evidence type="ECO:0000256" key="1">
    <source>
        <dbReference type="SAM" id="Phobius"/>
    </source>
</evidence>
<protein>
    <submittedName>
        <fullName evidence="3">Adenylate cyclase</fullName>
    </submittedName>
</protein>
<dbReference type="Gene3D" id="3.30.450.20">
    <property type="entry name" value="PAS domain"/>
    <property type="match status" value="2"/>
</dbReference>
<comment type="caution">
    <text evidence="3">The sequence shown here is derived from an EMBL/GenBank/DDBJ whole genome shotgun (WGS) entry which is preliminary data.</text>
</comment>
<organism evidence="3 4">
    <name type="scientific">Jezberella montanilacus</name>
    <dbReference type="NCBI Taxonomy" id="323426"/>
    <lineage>
        <taxon>Bacteria</taxon>
        <taxon>Pseudomonadati</taxon>
        <taxon>Pseudomonadota</taxon>
        <taxon>Betaproteobacteria</taxon>
        <taxon>Burkholderiales</taxon>
        <taxon>Alcaligenaceae</taxon>
        <taxon>Jezberella</taxon>
    </lineage>
</organism>
<dbReference type="Gene3D" id="3.30.70.1230">
    <property type="entry name" value="Nucleotide cyclase"/>
    <property type="match status" value="1"/>
</dbReference>
<evidence type="ECO:0000259" key="2">
    <source>
        <dbReference type="PROSITE" id="PS50125"/>
    </source>
</evidence>
<dbReference type="SMART" id="SM00044">
    <property type="entry name" value="CYCc"/>
    <property type="match status" value="1"/>
</dbReference>
<dbReference type="Gene3D" id="6.10.340.10">
    <property type="match status" value="1"/>
</dbReference>
<proteinExistence type="predicted"/>
<name>A0A2T0XIX7_9BURK</name>
<evidence type="ECO:0000313" key="3">
    <source>
        <dbReference type="EMBL" id="PRY98898.1"/>
    </source>
</evidence>
<dbReference type="GO" id="GO:0006171">
    <property type="term" value="P:cAMP biosynthetic process"/>
    <property type="evidence" value="ECO:0007669"/>
    <property type="project" value="TreeGrafter"/>
</dbReference>
<dbReference type="GO" id="GO:0035556">
    <property type="term" value="P:intracellular signal transduction"/>
    <property type="evidence" value="ECO:0007669"/>
    <property type="project" value="InterPro"/>
</dbReference>
<dbReference type="InterPro" id="IPR050697">
    <property type="entry name" value="Adenylyl/Guanylyl_Cyclase_3/4"/>
</dbReference>
<keyword evidence="1" id="KW-1133">Transmembrane helix</keyword>
<dbReference type="InterPro" id="IPR001054">
    <property type="entry name" value="A/G_cyclase"/>
</dbReference>
<keyword evidence="4" id="KW-1185">Reference proteome</keyword>
<accession>A0A2T0XIX7</accession>
<feature type="transmembrane region" description="Helical" evidence="1">
    <location>
        <begin position="352"/>
        <end position="372"/>
    </location>
</feature>
<dbReference type="EMBL" id="PVTV01000011">
    <property type="protein sequence ID" value="PRY98898.1"/>
    <property type="molecule type" value="Genomic_DNA"/>
</dbReference>
<dbReference type="GO" id="GO:0004016">
    <property type="term" value="F:adenylate cyclase activity"/>
    <property type="evidence" value="ECO:0007669"/>
    <property type="project" value="UniProtKB-ARBA"/>
</dbReference>
<dbReference type="OrthoDB" id="9802500at2"/>
<dbReference type="PANTHER" id="PTHR43081:SF1">
    <property type="entry name" value="ADENYLATE CYCLASE, TERMINAL-DIFFERENTIATION SPECIFIC"/>
    <property type="match status" value="1"/>
</dbReference>
<feature type="transmembrane region" description="Helical" evidence="1">
    <location>
        <begin position="12"/>
        <end position="33"/>
    </location>
</feature>
<dbReference type="SUPFAM" id="SSF55073">
    <property type="entry name" value="Nucleotide cyclase"/>
    <property type="match status" value="1"/>
</dbReference>
<gene>
    <name evidence="3" type="ORF">BCM14_0334</name>
</gene>
<dbReference type="Pfam" id="PF00211">
    <property type="entry name" value="Guanylate_cyc"/>
    <property type="match status" value="1"/>
</dbReference>
<dbReference type="CDD" id="cd07302">
    <property type="entry name" value="CHD"/>
    <property type="match status" value="1"/>
</dbReference>
<reference evidence="3 4" key="1">
    <citation type="submission" date="2018-03" db="EMBL/GenBank/DDBJ databases">
        <title>Genomic Encyclopedia of Type Strains, Phase III (KMG-III): the genomes of soil and plant-associated and newly described type strains.</title>
        <authorList>
            <person name="Whitman W."/>
        </authorList>
    </citation>
    <scope>NUCLEOTIDE SEQUENCE [LARGE SCALE GENOMIC DNA]</scope>
    <source>
        <strain evidence="3 4">MWH-P2sevCIIIb</strain>
    </source>
</reference>
<feature type="domain" description="Guanylate cyclase" evidence="2">
    <location>
        <begin position="457"/>
        <end position="589"/>
    </location>
</feature>
<sequence length="713" mass="80060">MLLSRFKLRVTLSTAFVVLGIPFFIAFILYSYFYNFNIYTDNAKSLIQRHHRQVETEISKQLDAISDSLSYLKLQIVEDTSLVSSEKMNNVLRLHLTNNPELVSIFIASNAGNFRQVQRLNPNSIVAGRVAPKNATFNIWSFEKNKAGDSFSRFDFFDATYKKIDSFTIKDDYDPRTRPFYKLALADLAKDPSGNFTQIDPPYLSRSTNAPTLTLATPIAINGEMIGMVGESFELSTLTKFLQSIQVSKDSQTYVLDEKGDILISGVGIGDYKVTNGNLELININDRRGSPLEFVGQEKERMGNQVVEFKYGEHDTKYLALLNPFEKQRANRKWDLLTIAPQNDFLVALNKVNLNLMLFSLLAVALMVLVGFKLSKILSQPIETLTTDIKQLLDFNAAHKFVEVKSNLYEIQVLSDAIRKLKSTIDAFTSYVPRDLVNDLLRSGKPIEIGGESRYLTILFSDLENFSGLSEQTPARELLTRVSAYLKLFTYAIKEESGTVDKFIGDSVMAFWGAPLPDHDHAFHACKAALKGQKRMDELNDLLVSEGKPKLRARIGIHTDAVLVGNIGSTERLSYTVMGDGVNVAARLEGVNKDYGTQICVSHSVYKETGEKLWVRPIDQITVKGRKGEIIIYELIGTRDEDPETAPSKTQIELCQDTQRAFGYYVSGNYTKASEEYSIIADQYQDQVAKIMADVCNKKLGSQSNPKVIAYDV</sequence>
<dbReference type="InterPro" id="IPR029787">
    <property type="entry name" value="Nucleotide_cyclase"/>
</dbReference>
<evidence type="ECO:0000313" key="4">
    <source>
        <dbReference type="Proteomes" id="UP000238308"/>
    </source>
</evidence>
<keyword evidence="1" id="KW-0812">Transmembrane</keyword>
<keyword evidence="1" id="KW-0472">Membrane</keyword>
<dbReference type="AlphaFoldDB" id="A0A2T0XIX7"/>
<dbReference type="Proteomes" id="UP000238308">
    <property type="component" value="Unassembled WGS sequence"/>
</dbReference>
<dbReference type="PROSITE" id="PS50125">
    <property type="entry name" value="GUANYLATE_CYCLASE_2"/>
    <property type="match status" value="1"/>
</dbReference>